<dbReference type="eggNOG" id="COG1028">
    <property type="taxonomic scope" value="Bacteria"/>
</dbReference>
<dbReference type="EMBL" id="CP002506">
    <property type="protein sequence ID" value="ADW76598.1"/>
    <property type="molecule type" value="Genomic_DNA"/>
</dbReference>
<dbReference type="Gene3D" id="3.40.50.720">
    <property type="entry name" value="NAD(P)-binding Rossmann-like Domain"/>
    <property type="match status" value="1"/>
</dbReference>
<sequence>MTDSKKALIIGASRGIGLGVVDVLAKRGWQVTATTRDAVPAKTPAAVEWVKLDINKSEAREAVKDALSESHFDLIFVNAGVFGPDHQDIDQASDEEIIQLFLTNAISPVRCASELLPFLNHRTGVLALMTSELSSLNENDVATYPLYSASKAALNMLTRGLQAQIEKQELTLLSVHPGWVQTDMGGENATLTVAESATGIVDQFEAWRGKGGHHFVEYSGRELRW</sequence>
<dbReference type="GeneID" id="95420818"/>
<keyword evidence="1" id="KW-0614">Plasmid</keyword>
<geneLocation type="plasmid" evidence="1 3">
    <name>pRAHAQ01</name>
</geneLocation>
<dbReference type="PROSITE" id="PS00061">
    <property type="entry name" value="ADH_SHORT"/>
    <property type="match status" value="1"/>
</dbReference>
<dbReference type="InterPro" id="IPR036291">
    <property type="entry name" value="NAD(P)-bd_dom_sf"/>
</dbReference>
<dbReference type="OrthoDB" id="5786478at2"/>
<organism evidence="1 3">
    <name type="scientific">Rahnella sp. (strain Y9602)</name>
    <dbReference type="NCBI Taxonomy" id="2703885"/>
    <lineage>
        <taxon>Bacteria</taxon>
        <taxon>Pseudomonadati</taxon>
        <taxon>Pseudomonadota</taxon>
        <taxon>Gammaproteobacteria</taxon>
        <taxon>Enterobacterales</taxon>
        <taxon>Yersiniaceae</taxon>
        <taxon>Rahnella</taxon>
    </lineage>
</organism>
<proteinExistence type="predicted"/>
<dbReference type="RefSeq" id="WP_013578279.1">
    <property type="nucleotide sequence ID" value="NC_015062.1"/>
</dbReference>
<reference evidence="3" key="1">
    <citation type="submission" date="2011-01" db="EMBL/GenBank/DDBJ databases">
        <title>Complete sequence of plasmid1 of Rahnella sp. Y9602.</title>
        <authorList>
            <consortium name="US DOE Joint Genome Institute"/>
            <person name="Lucas S."/>
            <person name="Copeland A."/>
            <person name="Lapidus A."/>
            <person name="Cheng J.-F."/>
            <person name="Goodwin L."/>
            <person name="Pitluck S."/>
            <person name="Lu M."/>
            <person name="Detter J.C."/>
            <person name="Han C."/>
            <person name="Tapia R."/>
            <person name="Land M."/>
            <person name="Hauser L."/>
            <person name="Kyrpides N."/>
            <person name="Ivanova N."/>
            <person name="Ovchinnikova G."/>
            <person name="Pagani I."/>
            <person name="Sobecky P.A."/>
            <person name="Martinez R.J."/>
            <person name="Woyke T."/>
        </authorList>
    </citation>
    <scope>NUCLEOTIDE SEQUENCE [LARGE SCALE GENOMIC DNA]</scope>
    <source>
        <strain evidence="3">Y9602</strain>
        <plasmid evidence="3">pRAHAQ01</plasmid>
    </source>
</reference>
<evidence type="ECO:0000313" key="2">
    <source>
        <dbReference type="EMBL" id="MFD3226701.1"/>
    </source>
</evidence>
<evidence type="ECO:0000313" key="3">
    <source>
        <dbReference type="Proteomes" id="UP000007257"/>
    </source>
</evidence>
<dbReference type="InterPro" id="IPR052184">
    <property type="entry name" value="SDR_enzymes"/>
</dbReference>
<dbReference type="PANTHER" id="PTHR45458">
    <property type="entry name" value="SHORT-CHAIN DEHYDROGENASE/REDUCTASE SDR"/>
    <property type="match status" value="1"/>
</dbReference>
<dbReference type="InterPro" id="IPR002347">
    <property type="entry name" value="SDR_fam"/>
</dbReference>
<dbReference type="PANTHER" id="PTHR45458:SF1">
    <property type="entry name" value="SHORT CHAIN DEHYDROGENASE"/>
    <property type="match status" value="1"/>
</dbReference>
<accession>A0A0H3FNY7</accession>
<dbReference type="PRINTS" id="PR00081">
    <property type="entry name" value="GDHRDH"/>
</dbReference>
<dbReference type="Pfam" id="PF00106">
    <property type="entry name" value="adh_short"/>
    <property type="match status" value="1"/>
</dbReference>
<gene>
    <name evidence="1" type="ordered locus">Rahaq_5023</name>
    <name evidence="2" type="ORF">ACFPK4_24470</name>
</gene>
<dbReference type="GO" id="GO:0016616">
    <property type="term" value="F:oxidoreductase activity, acting on the CH-OH group of donors, NAD or NADP as acceptor"/>
    <property type="evidence" value="ECO:0007669"/>
    <property type="project" value="TreeGrafter"/>
</dbReference>
<dbReference type="InterPro" id="IPR020904">
    <property type="entry name" value="Sc_DH/Rdtase_CS"/>
</dbReference>
<keyword evidence="4" id="KW-1185">Reference proteome</keyword>
<dbReference type="Proteomes" id="UP000007257">
    <property type="component" value="Plasmid pRAHAQ01"/>
</dbReference>
<dbReference type="HOGENOM" id="CLU_010194_9_1_6"/>
<dbReference type="EMBL" id="JBHUCJ010000102">
    <property type="protein sequence ID" value="MFD3226701.1"/>
    <property type="molecule type" value="Genomic_DNA"/>
</dbReference>
<evidence type="ECO:0000313" key="1">
    <source>
        <dbReference type="EMBL" id="ADW76598.1"/>
    </source>
</evidence>
<reference evidence="2 4" key="3">
    <citation type="submission" date="2024-09" db="EMBL/GenBank/DDBJ databases">
        <title>Genomes of Rahnella.</title>
        <authorList>
            <person name="Mnguni F.C."/>
            <person name="Shin G.Y."/>
            <person name="Coutinho T."/>
        </authorList>
    </citation>
    <scope>NUCLEOTIDE SEQUENCE [LARGE SCALE GENOMIC DNA]</scope>
    <source>
        <strain evidence="2 4">20WA0057</strain>
    </source>
</reference>
<dbReference type="AlphaFoldDB" id="A0A0H3FNY7"/>
<protein>
    <submittedName>
        <fullName evidence="2">SDR family oxidoreductase</fullName>
    </submittedName>
    <submittedName>
        <fullName evidence="1">Short-chain dehydrogenase/reductase SDR</fullName>
    </submittedName>
</protein>
<reference evidence="1 3" key="2">
    <citation type="journal article" date="2012" name="J. Bacteriol.">
        <title>Complete Genome Sequence of Rahnella sp. Strain Y9602, a Gammaproteobacterium Isolate from Metal- and Radionuclide-Contaminated Soil.</title>
        <authorList>
            <person name="Martinez R.J."/>
            <person name="Bruce D."/>
            <person name="Detter C."/>
            <person name="Goodwin L.A."/>
            <person name="Han J."/>
            <person name="Han C.S."/>
            <person name="Held B."/>
            <person name="Land M.L."/>
            <person name="Mikhailova N."/>
            <person name="Nolan M."/>
            <person name="Pennacchio L."/>
            <person name="Pitluck S."/>
            <person name="Tapia R."/>
            <person name="Woyke T."/>
            <person name="Sobecky P.A."/>
        </authorList>
    </citation>
    <scope>NUCLEOTIDE SEQUENCE [LARGE SCALE GENOMIC DNA]</scope>
    <source>
        <strain evidence="1 3">Y9602</strain>
        <plasmid evidence="1 3">pRAHAQ01</plasmid>
    </source>
</reference>
<dbReference type="KEGG" id="rah:Rahaq_5023"/>
<name>A0A0H3FNY7_RAHSY</name>
<dbReference type="NCBIfam" id="NF006035">
    <property type="entry name" value="PRK08177.1"/>
    <property type="match status" value="1"/>
</dbReference>
<evidence type="ECO:0000313" key="4">
    <source>
        <dbReference type="Proteomes" id="UP001598201"/>
    </source>
</evidence>
<dbReference type="SUPFAM" id="SSF51735">
    <property type="entry name" value="NAD(P)-binding Rossmann-fold domains"/>
    <property type="match status" value="1"/>
</dbReference>
<dbReference type="Proteomes" id="UP001598201">
    <property type="component" value="Unassembled WGS sequence"/>
</dbReference>